<dbReference type="EC" id="3.5.1.28" evidence="2"/>
<protein>
    <recommendedName>
        <fullName evidence="2">N-acetylmuramoyl-L-alanine amidase</fullName>
        <ecNumber evidence="2">3.5.1.28</ecNumber>
    </recommendedName>
</protein>
<organism evidence="6 7">
    <name type="scientific">Tahibacter harae</name>
    <dbReference type="NCBI Taxonomy" id="2963937"/>
    <lineage>
        <taxon>Bacteria</taxon>
        <taxon>Pseudomonadati</taxon>
        <taxon>Pseudomonadota</taxon>
        <taxon>Gammaproteobacteria</taxon>
        <taxon>Lysobacterales</taxon>
        <taxon>Rhodanobacteraceae</taxon>
        <taxon>Tahibacter</taxon>
    </lineage>
</organism>
<dbReference type="InterPro" id="IPR021731">
    <property type="entry name" value="AMIN_dom"/>
</dbReference>
<keyword evidence="3 6" id="KW-0378">Hydrolase</keyword>
<dbReference type="GO" id="GO:0008745">
    <property type="term" value="F:N-acetylmuramoyl-L-alanine amidase activity"/>
    <property type="evidence" value="ECO:0007669"/>
    <property type="project" value="UniProtKB-EC"/>
</dbReference>
<dbReference type="SMART" id="SM00646">
    <property type="entry name" value="Ami_3"/>
    <property type="match status" value="1"/>
</dbReference>
<dbReference type="Pfam" id="PF11741">
    <property type="entry name" value="AMIN"/>
    <property type="match status" value="1"/>
</dbReference>
<reference evidence="6" key="1">
    <citation type="submission" date="2022-07" db="EMBL/GenBank/DDBJ databases">
        <title>Tahibacter sp., a new gammaproteobacterium isolated from the silt sample collected at pig farm.</title>
        <authorList>
            <person name="Chen H."/>
        </authorList>
    </citation>
    <scope>NUCLEOTIDE SEQUENCE</scope>
    <source>
        <strain evidence="6">P2K</strain>
    </source>
</reference>
<dbReference type="PROSITE" id="PS51782">
    <property type="entry name" value="LYSM"/>
    <property type="match status" value="1"/>
</dbReference>
<feature type="signal peptide" evidence="4">
    <location>
        <begin position="1"/>
        <end position="27"/>
    </location>
</feature>
<dbReference type="Gene3D" id="3.10.350.10">
    <property type="entry name" value="LysM domain"/>
    <property type="match status" value="1"/>
</dbReference>
<dbReference type="Gene3D" id="2.60.40.3500">
    <property type="match status" value="1"/>
</dbReference>
<dbReference type="EMBL" id="JANFQO010000001">
    <property type="protein sequence ID" value="MCQ4163167.1"/>
    <property type="molecule type" value="Genomic_DNA"/>
</dbReference>
<gene>
    <name evidence="6" type="ORF">NM961_00395</name>
</gene>
<accession>A0ABT1QL22</accession>
<evidence type="ECO:0000256" key="3">
    <source>
        <dbReference type="ARBA" id="ARBA00022801"/>
    </source>
</evidence>
<dbReference type="Proteomes" id="UP001165498">
    <property type="component" value="Unassembled WGS sequence"/>
</dbReference>
<dbReference type="CDD" id="cd00118">
    <property type="entry name" value="LysM"/>
    <property type="match status" value="1"/>
</dbReference>
<evidence type="ECO:0000256" key="2">
    <source>
        <dbReference type="ARBA" id="ARBA00011901"/>
    </source>
</evidence>
<evidence type="ECO:0000256" key="1">
    <source>
        <dbReference type="ARBA" id="ARBA00001561"/>
    </source>
</evidence>
<sequence length="447" mass="47240">MWGVPVTLLRAAFVLLAAGLATASAQAAQVKGLRVWASPDSTRAVFDVSGPLEYKLFELANPDRIVLDIKNTSLDPGVIAPAAKGLLGTVRLGKQGKSDLRVVFDLPQGVRPKSFLLPPADKFGHRLVIDLFPKANKATREVVKTVEDVVPADGRKVIVAIDAGHGGDDPGAIGASGTHEKTITLNVARELARMVDAQPGMKAFLVRDGDYFIQLENRYKKAREAKADLFVSIHADACPGACGARGASVWVLSPRGATSEAARWLAAKENASDLVGGVSLDDKDNTLAAVLLDLSQGATMEASAAIAQIVLKALGKIGPTHRGHVEKANFVVLRSPDVPSILVETAFITNPAEEKRLTDPEHRAKLAAAVVDGIKTYFTQTPPPGTWFAANTSGRRGRSEHVVVRGETLSGIAMRHGVSLSALREANRLSGDGGVRVGDVLDIPPQG</sequence>
<evidence type="ECO:0000259" key="5">
    <source>
        <dbReference type="PROSITE" id="PS51782"/>
    </source>
</evidence>
<dbReference type="SUPFAM" id="SSF54106">
    <property type="entry name" value="LysM domain"/>
    <property type="match status" value="1"/>
</dbReference>
<comment type="catalytic activity">
    <reaction evidence="1">
        <text>Hydrolyzes the link between N-acetylmuramoyl residues and L-amino acid residues in certain cell-wall glycopeptides.</text>
        <dbReference type="EC" id="3.5.1.28"/>
    </reaction>
</comment>
<evidence type="ECO:0000313" key="7">
    <source>
        <dbReference type="Proteomes" id="UP001165498"/>
    </source>
</evidence>
<dbReference type="InterPro" id="IPR050695">
    <property type="entry name" value="N-acetylmuramoyl_amidase_3"/>
</dbReference>
<dbReference type="PANTHER" id="PTHR30404">
    <property type="entry name" value="N-ACETYLMURAMOYL-L-ALANINE AMIDASE"/>
    <property type="match status" value="1"/>
</dbReference>
<evidence type="ECO:0000256" key="4">
    <source>
        <dbReference type="SAM" id="SignalP"/>
    </source>
</evidence>
<dbReference type="InterPro" id="IPR002508">
    <property type="entry name" value="MurNAc-LAA_cat"/>
</dbReference>
<dbReference type="InterPro" id="IPR036779">
    <property type="entry name" value="LysM_dom_sf"/>
</dbReference>
<dbReference type="Pfam" id="PF01476">
    <property type="entry name" value="LysM"/>
    <property type="match status" value="1"/>
</dbReference>
<dbReference type="SMART" id="SM00257">
    <property type="entry name" value="LysM"/>
    <property type="match status" value="1"/>
</dbReference>
<comment type="caution">
    <text evidence="6">The sequence shown here is derived from an EMBL/GenBank/DDBJ whole genome shotgun (WGS) entry which is preliminary data.</text>
</comment>
<evidence type="ECO:0000313" key="6">
    <source>
        <dbReference type="EMBL" id="MCQ4163167.1"/>
    </source>
</evidence>
<dbReference type="Gene3D" id="3.40.630.40">
    <property type="entry name" value="Zn-dependent exopeptidases"/>
    <property type="match status" value="1"/>
</dbReference>
<dbReference type="InterPro" id="IPR018392">
    <property type="entry name" value="LysM"/>
</dbReference>
<dbReference type="CDD" id="cd02696">
    <property type="entry name" value="MurNAc-LAA"/>
    <property type="match status" value="1"/>
</dbReference>
<name>A0ABT1QL22_9GAMM</name>
<keyword evidence="7" id="KW-1185">Reference proteome</keyword>
<dbReference type="Pfam" id="PF01520">
    <property type="entry name" value="Amidase_3"/>
    <property type="match status" value="1"/>
</dbReference>
<proteinExistence type="predicted"/>
<keyword evidence="4" id="KW-0732">Signal</keyword>
<dbReference type="SUPFAM" id="SSF53187">
    <property type="entry name" value="Zn-dependent exopeptidases"/>
    <property type="match status" value="1"/>
</dbReference>
<feature type="domain" description="LysM" evidence="5">
    <location>
        <begin position="399"/>
        <end position="443"/>
    </location>
</feature>
<dbReference type="PANTHER" id="PTHR30404:SF0">
    <property type="entry name" value="N-ACETYLMURAMOYL-L-ALANINE AMIDASE AMIC"/>
    <property type="match status" value="1"/>
</dbReference>
<feature type="chain" id="PRO_5047332644" description="N-acetylmuramoyl-L-alanine amidase" evidence="4">
    <location>
        <begin position="28"/>
        <end position="447"/>
    </location>
</feature>